<dbReference type="OrthoDB" id="2013972at2759"/>
<organism evidence="2 3">
    <name type="scientific">Glomus cerebriforme</name>
    <dbReference type="NCBI Taxonomy" id="658196"/>
    <lineage>
        <taxon>Eukaryota</taxon>
        <taxon>Fungi</taxon>
        <taxon>Fungi incertae sedis</taxon>
        <taxon>Mucoromycota</taxon>
        <taxon>Glomeromycotina</taxon>
        <taxon>Glomeromycetes</taxon>
        <taxon>Glomerales</taxon>
        <taxon>Glomeraceae</taxon>
        <taxon>Glomus</taxon>
    </lineage>
</organism>
<dbReference type="CDD" id="cd02440">
    <property type="entry name" value="AdoMet_MTases"/>
    <property type="match status" value="1"/>
</dbReference>
<dbReference type="InterPro" id="IPR029063">
    <property type="entry name" value="SAM-dependent_MTases_sf"/>
</dbReference>
<evidence type="ECO:0000313" key="2">
    <source>
        <dbReference type="EMBL" id="RIA99737.1"/>
    </source>
</evidence>
<dbReference type="Pfam" id="PF13649">
    <property type="entry name" value="Methyltransf_25"/>
    <property type="match status" value="1"/>
</dbReference>
<dbReference type="GO" id="GO:0008168">
    <property type="term" value="F:methyltransferase activity"/>
    <property type="evidence" value="ECO:0007669"/>
    <property type="project" value="UniProtKB-KW"/>
</dbReference>
<dbReference type="EMBL" id="QKYT01000001">
    <property type="protein sequence ID" value="RIA99737.1"/>
    <property type="molecule type" value="Genomic_DNA"/>
</dbReference>
<dbReference type="PANTHER" id="PTHR43591:SF105">
    <property type="entry name" value="METHYLTRANSFERASE DOMAIN-CONTAINING PROTEIN-RELATED"/>
    <property type="match status" value="1"/>
</dbReference>
<accession>A0A397TTM5</accession>
<dbReference type="STRING" id="658196.A0A397TTM5"/>
<keyword evidence="2" id="KW-0489">Methyltransferase</keyword>
<protein>
    <submittedName>
        <fullName evidence="2">S-adenosyl-L-methionine-dependent methyltransferase</fullName>
    </submittedName>
</protein>
<dbReference type="GO" id="GO:0032259">
    <property type="term" value="P:methylation"/>
    <property type="evidence" value="ECO:0007669"/>
    <property type="project" value="UniProtKB-KW"/>
</dbReference>
<gene>
    <name evidence="2" type="ORF">C1645_811097</name>
</gene>
<feature type="domain" description="Methyltransferase" evidence="1">
    <location>
        <begin position="79"/>
        <end position="170"/>
    </location>
</feature>
<keyword evidence="2" id="KW-0808">Transferase</keyword>
<evidence type="ECO:0000313" key="3">
    <source>
        <dbReference type="Proteomes" id="UP000265703"/>
    </source>
</evidence>
<comment type="caution">
    <text evidence="2">The sequence shown here is derived from an EMBL/GenBank/DDBJ whole genome shotgun (WGS) entry which is preliminary data.</text>
</comment>
<dbReference type="AlphaFoldDB" id="A0A397TTM5"/>
<dbReference type="Gene3D" id="3.40.50.150">
    <property type="entry name" value="Vaccinia Virus protein VP39"/>
    <property type="match status" value="1"/>
</dbReference>
<evidence type="ECO:0000259" key="1">
    <source>
        <dbReference type="Pfam" id="PF13649"/>
    </source>
</evidence>
<dbReference type="PANTHER" id="PTHR43591">
    <property type="entry name" value="METHYLTRANSFERASE"/>
    <property type="match status" value="1"/>
</dbReference>
<proteinExistence type="predicted"/>
<dbReference type="SUPFAM" id="SSF53335">
    <property type="entry name" value="S-adenosyl-L-methionine-dependent methyltransferases"/>
    <property type="match status" value="1"/>
</dbReference>
<reference evidence="2 3" key="1">
    <citation type="submission" date="2018-06" db="EMBL/GenBank/DDBJ databases">
        <title>Comparative genomics reveals the genomic features of Rhizophagus irregularis, R. cerebriforme, R. diaphanum and Gigaspora rosea, and their symbiotic lifestyle signature.</title>
        <authorList>
            <person name="Morin E."/>
            <person name="San Clemente H."/>
            <person name="Chen E.C.H."/>
            <person name="De La Providencia I."/>
            <person name="Hainaut M."/>
            <person name="Kuo A."/>
            <person name="Kohler A."/>
            <person name="Murat C."/>
            <person name="Tang N."/>
            <person name="Roy S."/>
            <person name="Loubradou J."/>
            <person name="Henrissat B."/>
            <person name="Grigoriev I.V."/>
            <person name="Corradi N."/>
            <person name="Roux C."/>
            <person name="Martin F.M."/>
        </authorList>
    </citation>
    <scope>NUCLEOTIDE SEQUENCE [LARGE SCALE GENOMIC DNA]</scope>
    <source>
        <strain evidence="2 3">DAOM 227022</strain>
    </source>
</reference>
<sequence>MGNNNSYFRRKKLNKLLNKKSDNKILDFEELEEELKYYLPNSSEDVDRQHMYHFFKRYLFQGNFSSPIEESLIQGKCKVLDIGCGPGTWLLDLANKYERSYFYGLDINPVFPNEIKPGNLKFIKADMFDGLPFPDNEFDFVHQETMSFIIKADQWNFIISEMIRVTKPGGYIELLESYSTTNGIGPILDKLHKAHLSSCIQRGVEMKIIPKLDTIIKFNQNTPIVHRDEKFYILGPNGGKIGMVNQDVFLGFHNNEVAMENLSPLLGISKEEYKIMITKDLIEEIRHTKPEYLLIKFWAQKITNNNNNDNNIFLN</sequence>
<keyword evidence="3" id="KW-1185">Reference proteome</keyword>
<name>A0A397TTM5_9GLOM</name>
<dbReference type="Proteomes" id="UP000265703">
    <property type="component" value="Unassembled WGS sequence"/>
</dbReference>
<dbReference type="InterPro" id="IPR041698">
    <property type="entry name" value="Methyltransf_25"/>
</dbReference>